<evidence type="ECO:0000313" key="1">
    <source>
        <dbReference type="EMBL" id="ENZ18790.1"/>
    </source>
</evidence>
<gene>
    <name evidence="1" type="ORF">HMPREF1090_01107</name>
</gene>
<dbReference type="RefSeq" id="WP_002584088.1">
    <property type="nucleotide sequence ID" value="NZ_KB850998.1"/>
</dbReference>
<dbReference type="Proteomes" id="UP000013085">
    <property type="component" value="Unassembled WGS sequence"/>
</dbReference>
<dbReference type="HOGENOM" id="CLU_139683_1_0_9"/>
<organism evidence="1 2">
    <name type="scientific">[Clostridium] clostridioforme 90A8</name>
    <dbReference type="NCBI Taxonomy" id="999408"/>
    <lineage>
        <taxon>Bacteria</taxon>
        <taxon>Bacillati</taxon>
        <taxon>Bacillota</taxon>
        <taxon>Clostridia</taxon>
        <taxon>Lachnospirales</taxon>
        <taxon>Lachnospiraceae</taxon>
        <taxon>Enterocloster</taxon>
    </lineage>
</organism>
<dbReference type="EMBL" id="AGYR01000007">
    <property type="protein sequence ID" value="ENZ18790.1"/>
    <property type="molecule type" value="Genomic_DNA"/>
</dbReference>
<comment type="caution">
    <text evidence="1">The sequence shown here is derived from an EMBL/GenBank/DDBJ whole genome shotgun (WGS) entry which is preliminary data.</text>
</comment>
<name>A0A0E2HET7_9FIRM</name>
<accession>A0A0E2HET7</accession>
<dbReference type="PATRIC" id="fig|999408.3.peg.1186"/>
<proteinExistence type="predicted"/>
<evidence type="ECO:0008006" key="3">
    <source>
        <dbReference type="Google" id="ProtNLM"/>
    </source>
</evidence>
<dbReference type="GeneID" id="57964513"/>
<protein>
    <recommendedName>
        <fullName evidence="3">Flagellar protein FlgN</fullName>
    </recommendedName>
</protein>
<sequence length="137" mass="16090">MGPNIEQIMLLLQRRYNALREISRLTEELQEAISCSDQVSASLLMEMRADEMAKVESCQSDIWLMAENKPEYAPVIRELMRSDPFAAHPSGRFEEQKIFELRQKTSVLIKDIQEKDRNMNLRVYGDRSYYAKTNNKR</sequence>
<reference evidence="1 2" key="1">
    <citation type="submission" date="2013-01" db="EMBL/GenBank/DDBJ databases">
        <title>The Genome Sequence of Clostridium clostridioforme 90A8.</title>
        <authorList>
            <consortium name="The Broad Institute Genome Sequencing Platform"/>
            <person name="Earl A."/>
            <person name="Ward D."/>
            <person name="Feldgarden M."/>
            <person name="Gevers D."/>
            <person name="Courvalin P."/>
            <person name="Lambert T."/>
            <person name="Walker B."/>
            <person name="Young S.K."/>
            <person name="Zeng Q."/>
            <person name="Gargeya S."/>
            <person name="Fitzgerald M."/>
            <person name="Haas B."/>
            <person name="Abouelleil A."/>
            <person name="Alvarado L."/>
            <person name="Arachchi H.M."/>
            <person name="Berlin A.M."/>
            <person name="Chapman S.B."/>
            <person name="Dewar J."/>
            <person name="Goldberg J."/>
            <person name="Griggs A."/>
            <person name="Gujja S."/>
            <person name="Hansen M."/>
            <person name="Howarth C."/>
            <person name="Imamovic A."/>
            <person name="Larimer J."/>
            <person name="McCowan C."/>
            <person name="Murphy C."/>
            <person name="Neiman D."/>
            <person name="Pearson M."/>
            <person name="Priest M."/>
            <person name="Roberts A."/>
            <person name="Saif S."/>
            <person name="Shea T."/>
            <person name="Sisk P."/>
            <person name="Sykes S."/>
            <person name="Wortman J."/>
            <person name="Nusbaum C."/>
            <person name="Birren B."/>
        </authorList>
    </citation>
    <scope>NUCLEOTIDE SEQUENCE [LARGE SCALE GENOMIC DNA]</scope>
    <source>
        <strain evidence="1 2">90A8</strain>
    </source>
</reference>
<evidence type="ECO:0000313" key="2">
    <source>
        <dbReference type="Proteomes" id="UP000013085"/>
    </source>
</evidence>
<dbReference type="AlphaFoldDB" id="A0A0E2HET7"/>